<organism evidence="2 3">
    <name type="scientific">Varunaivibrio sulfuroxidans</name>
    <dbReference type="NCBI Taxonomy" id="1773489"/>
    <lineage>
        <taxon>Bacteria</taxon>
        <taxon>Pseudomonadati</taxon>
        <taxon>Pseudomonadota</taxon>
        <taxon>Alphaproteobacteria</taxon>
        <taxon>Rhodospirillales</taxon>
        <taxon>Magnetovibrionaceae</taxon>
        <taxon>Varunaivibrio</taxon>
    </lineage>
</organism>
<proteinExistence type="predicted"/>
<dbReference type="RefSeq" id="WP_165886365.1">
    <property type="nucleotide sequence ID" value="NZ_CP119676.1"/>
</dbReference>
<dbReference type="GO" id="GO:0020037">
    <property type="term" value="F:heme binding"/>
    <property type="evidence" value="ECO:0007669"/>
    <property type="project" value="InterPro"/>
</dbReference>
<dbReference type="GO" id="GO:0005506">
    <property type="term" value="F:iron ion binding"/>
    <property type="evidence" value="ECO:0007669"/>
    <property type="project" value="InterPro"/>
</dbReference>
<keyword evidence="1" id="KW-1133">Transmembrane helix</keyword>
<keyword evidence="1" id="KW-0812">Transmembrane</keyword>
<keyword evidence="1" id="KW-0472">Membrane</keyword>
<reference evidence="2 3" key="1">
    <citation type="submission" date="2019-03" db="EMBL/GenBank/DDBJ databases">
        <title>Genomic Encyclopedia of Type Strains, Phase IV (KMG-IV): sequencing the most valuable type-strain genomes for metagenomic binning, comparative biology and taxonomic classification.</title>
        <authorList>
            <person name="Goeker M."/>
        </authorList>
    </citation>
    <scope>NUCLEOTIDE SEQUENCE [LARGE SCALE GENOMIC DNA]</scope>
    <source>
        <strain evidence="2 3">DSM 101688</strain>
    </source>
</reference>
<dbReference type="GO" id="GO:0022900">
    <property type="term" value="P:electron transport chain"/>
    <property type="evidence" value="ECO:0007669"/>
    <property type="project" value="InterPro"/>
</dbReference>
<accession>A0A4R3J644</accession>
<dbReference type="Proteomes" id="UP000295304">
    <property type="component" value="Unassembled WGS sequence"/>
</dbReference>
<keyword evidence="3" id="KW-1185">Reference proteome</keyword>
<feature type="transmembrane region" description="Helical" evidence="1">
    <location>
        <begin position="9"/>
        <end position="29"/>
    </location>
</feature>
<comment type="caution">
    <text evidence="2">The sequence shown here is derived from an EMBL/GenBank/DDBJ whole genome shotgun (WGS) entry which is preliminary data.</text>
</comment>
<dbReference type="GO" id="GO:0009055">
    <property type="term" value="F:electron transfer activity"/>
    <property type="evidence" value="ECO:0007669"/>
    <property type="project" value="InterPro"/>
</dbReference>
<evidence type="ECO:0000313" key="3">
    <source>
        <dbReference type="Proteomes" id="UP000295304"/>
    </source>
</evidence>
<name>A0A4R3J644_9PROT</name>
<gene>
    <name evidence="2" type="ORF">EDD55_108108</name>
</gene>
<evidence type="ECO:0000256" key="1">
    <source>
        <dbReference type="SAM" id="Phobius"/>
    </source>
</evidence>
<evidence type="ECO:0000313" key="2">
    <source>
        <dbReference type="EMBL" id="TCS61308.1"/>
    </source>
</evidence>
<dbReference type="EMBL" id="SLZW01000008">
    <property type="protein sequence ID" value="TCS61308.1"/>
    <property type="molecule type" value="Genomic_DNA"/>
</dbReference>
<sequence>MRTMNFKKLFAYSIGLWLITLVAAGYYYAMGRVEKNSDRRYAITLNEAERLTVLKQMGTLTQGVSDTLSALADNDSPHLIEVTRALGRARGRHEIPEALSFKLPLEYKQLMTLTQTGFDALANMAERGAPRDAILRQFARLTNLCVTCHGGYMIRVRAY</sequence>
<evidence type="ECO:0008006" key="4">
    <source>
        <dbReference type="Google" id="ProtNLM"/>
    </source>
</evidence>
<dbReference type="SUPFAM" id="SSF47175">
    <property type="entry name" value="Cytochromes"/>
    <property type="match status" value="1"/>
</dbReference>
<dbReference type="InterPro" id="IPR010980">
    <property type="entry name" value="Cyt_c/b562"/>
</dbReference>
<protein>
    <recommendedName>
        <fullName evidence="4">Cytochrome c</fullName>
    </recommendedName>
</protein>
<dbReference type="AlphaFoldDB" id="A0A4R3J644"/>